<name>A0A0A9BA94_ARUDO</name>
<accession>A0A0A9BA94</accession>
<sequence length="23" mass="2555">MKCLTECIAWMPAAVEGLLSMEQ</sequence>
<reference evidence="1" key="1">
    <citation type="submission" date="2014-09" db="EMBL/GenBank/DDBJ databases">
        <authorList>
            <person name="Magalhaes I.L.F."/>
            <person name="Oliveira U."/>
            <person name="Santos F.R."/>
            <person name="Vidigal T.H.D.A."/>
            <person name="Brescovit A.D."/>
            <person name="Santos A.J."/>
        </authorList>
    </citation>
    <scope>NUCLEOTIDE SEQUENCE</scope>
    <source>
        <tissue evidence="1">Shoot tissue taken approximately 20 cm above the soil surface</tissue>
    </source>
</reference>
<proteinExistence type="predicted"/>
<protein>
    <submittedName>
        <fullName evidence="1">Uncharacterized protein</fullName>
    </submittedName>
</protein>
<reference evidence="1" key="2">
    <citation type="journal article" date="2015" name="Data Brief">
        <title>Shoot transcriptome of the giant reed, Arundo donax.</title>
        <authorList>
            <person name="Barrero R.A."/>
            <person name="Guerrero F.D."/>
            <person name="Moolhuijzen P."/>
            <person name="Goolsby J.A."/>
            <person name="Tidwell J."/>
            <person name="Bellgard S.E."/>
            <person name="Bellgard M.I."/>
        </authorList>
    </citation>
    <scope>NUCLEOTIDE SEQUENCE</scope>
    <source>
        <tissue evidence="1">Shoot tissue taken approximately 20 cm above the soil surface</tissue>
    </source>
</reference>
<evidence type="ECO:0000313" key="1">
    <source>
        <dbReference type="EMBL" id="JAD60261.1"/>
    </source>
</evidence>
<dbReference type="EMBL" id="GBRH01237634">
    <property type="protein sequence ID" value="JAD60261.1"/>
    <property type="molecule type" value="Transcribed_RNA"/>
</dbReference>
<dbReference type="AlphaFoldDB" id="A0A0A9BA94"/>
<organism evidence="1">
    <name type="scientific">Arundo donax</name>
    <name type="common">Giant reed</name>
    <name type="synonym">Donax arundinaceus</name>
    <dbReference type="NCBI Taxonomy" id="35708"/>
    <lineage>
        <taxon>Eukaryota</taxon>
        <taxon>Viridiplantae</taxon>
        <taxon>Streptophyta</taxon>
        <taxon>Embryophyta</taxon>
        <taxon>Tracheophyta</taxon>
        <taxon>Spermatophyta</taxon>
        <taxon>Magnoliopsida</taxon>
        <taxon>Liliopsida</taxon>
        <taxon>Poales</taxon>
        <taxon>Poaceae</taxon>
        <taxon>PACMAD clade</taxon>
        <taxon>Arundinoideae</taxon>
        <taxon>Arundineae</taxon>
        <taxon>Arundo</taxon>
    </lineage>
</organism>